<evidence type="ECO:0000256" key="1">
    <source>
        <dbReference type="SAM" id="Phobius"/>
    </source>
</evidence>
<keyword evidence="1" id="KW-0472">Membrane</keyword>
<accession>A2C2M1</accession>
<keyword evidence="1" id="KW-0812">Transmembrane</keyword>
<dbReference type="KEGG" id="pme:NATL1_11731"/>
<gene>
    <name evidence="2" type="ordered locus">NATL1_11731</name>
</gene>
<dbReference type="AlphaFoldDB" id="A2C2M1"/>
<protein>
    <submittedName>
        <fullName evidence="2">Uncharacterized protein</fullName>
    </submittedName>
</protein>
<name>A2C2M1_PROM1</name>
<proteinExistence type="predicted"/>
<feature type="transmembrane region" description="Helical" evidence="1">
    <location>
        <begin position="6"/>
        <end position="26"/>
    </location>
</feature>
<sequence>MNELQALTLSGALAVFAITWLFFGFGDDDDDGGGMMRPVRQNAD</sequence>
<dbReference type="eggNOG" id="ENOG50322NH">
    <property type="taxonomic scope" value="Bacteria"/>
</dbReference>
<dbReference type="HOGENOM" id="CLU_218030_0_0_3"/>
<dbReference type="Proteomes" id="UP000002592">
    <property type="component" value="Chromosome"/>
</dbReference>
<organism evidence="2 3">
    <name type="scientific">Prochlorococcus marinus (strain NATL1A)</name>
    <dbReference type="NCBI Taxonomy" id="167555"/>
    <lineage>
        <taxon>Bacteria</taxon>
        <taxon>Bacillati</taxon>
        <taxon>Cyanobacteriota</taxon>
        <taxon>Cyanophyceae</taxon>
        <taxon>Synechococcales</taxon>
        <taxon>Prochlorococcaceae</taxon>
        <taxon>Prochlorococcus</taxon>
    </lineage>
</organism>
<dbReference type="EMBL" id="CP000553">
    <property type="protein sequence ID" value="ABM75731.1"/>
    <property type="molecule type" value="Genomic_DNA"/>
</dbReference>
<evidence type="ECO:0000313" key="3">
    <source>
        <dbReference type="Proteomes" id="UP000002592"/>
    </source>
</evidence>
<dbReference type="RefSeq" id="WP_011294994.1">
    <property type="nucleotide sequence ID" value="NC_008819.1"/>
</dbReference>
<keyword evidence="1" id="KW-1133">Transmembrane helix</keyword>
<reference evidence="3" key="1">
    <citation type="journal article" date="2007" name="PLoS Genet.">
        <title>Patterns and implications of gene gain and loss in the evolution of Prochlorococcus.</title>
        <authorList>
            <person name="Kettler G.C."/>
            <person name="Martiny A.C."/>
            <person name="Huang K."/>
            <person name="Zucker J."/>
            <person name="Coleman M.L."/>
            <person name="Rodrigue S."/>
            <person name="Chen F."/>
            <person name="Lapidus A."/>
            <person name="Ferriera S."/>
            <person name="Johnson J."/>
            <person name="Steglich C."/>
            <person name="Church G.M."/>
            <person name="Richardson P."/>
            <person name="Chisholm S.W."/>
        </authorList>
    </citation>
    <scope>NUCLEOTIDE SEQUENCE [LARGE SCALE GENOMIC DNA]</scope>
    <source>
        <strain evidence="3">NATL1A</strain>
    </source>
</reference>
<evidence type="ECO:0000313" key="2">
    <source>
        <dbReference type="EMBL" id="ABM75731.1"/>
    </source>
</evidence>